<accession>A0A7W7N4X6</accession>
<keyword evidence="3" id="KW-1185">Reference proteome</keyword>
<dbReference type="Proteomes" id="UP000539957">
    <property type="component" value="Unassembled WGS sequence"/>
</dbReference>
<evidence type="ECO:0000259" key="1">
    <source>
        <dbReference type="Pfam" id="PF00700"/>
    </source>
</evidence>
<organism evidence="2 3">
    <name type="scientific">Brevundimonas bullata</name>
    <dbReference type="NCBI Taxonomy" id="13160"/>
    <lineage>
        <taxon>Bacteria</taxon>
        <taxon>Pseudomonadati</taxon>
        <taxon>Pseudomonadota</taxon>
        <taxon>Alphaproteobacteria</taxon>
        <taxon>Caulobacterales</taxon>
        <taxon>Caulobacteraceae</taxon>
        <taxon>Brevundimonas</taxon>
    </lineage>
</organism>
<proteinExistence type="predicted"/>
<name>A0A7W7N4X6_9CAUL</name>
<sequence length="312" mass="33556">MTRVATFGNYQSALLHLMNAQARGEEAQNKVNTKKNATDLVGFGRQSETVIALKSSQTRIQGFIDTNKTVADRLTMQDMGLDRVADAATAGRQAIANAIAAGRMEGLMSEMETIFKMAQDGLNMKHQGKSLFSGGAVDQQAVVLPTAPAGTDLEKLAAMPGVAGVFKNDQLKQTSRLDETVTMDTGFLASDIGQALFDVFRDLQILHQGTPLNGQMDDAQKTALTALMGRFETAAKDVVNIQAKNGSMQARVDTLLESQEARKISVDTILSGKTDANMAQAVTELEMAQIAIQASAQVISQLRDVSLLNYLR</sequence>
<keyword evidence="2" id="KW-0969">Cilium</keyword>
<dbReference type="AlphaFoldDB" id="A0A7W7N4X6"/>
<protein>
    <submittedName>
        <fullName evidence="2">Flagellar hook-associated protein 3 FlgL</fullName>
    </submittedName>
</protein>
<feature type="domain" description="Flagellin C-terminal" evidence="1">
    <location>
        <begin position="231"/>
        <end position="311"/>
    </location>
</feature>
<gene>
    <name evidence="2" type="ORF">HNP32_002595</name>
</gene>
<keyword evidence="2" id="KW-0282">Flagellum</keyword>
<dbReference type="RefSeq" id="WP_184271016.1">
    <property type="nucleotide sequence ID" value="NZ_JACHKY010000004.1"/>
</dbReference>
<dbReference type="InterPro" id="IPR046358">
    <property type="entry name" value="Flagellin_C"/>
</dbReference>
<dbReference type="Pfam" id="PF00700">
    <property type="entry name" value="Flagellin_C"/>
    <property type="match status" value="1"/>
</dbReference>
<evidence type="ECO:0000313" key="3">
    <source>
        <dbReference type="Proteomes" id="UP000539957"/>
    </source>
</evidence>
<dbReference type="Gene3D" id="1.20.1330.10">
    <property type="entry name" value="f41 fragment of flagellin, N-terminal domain"/>
    <property type="match status" value="1"/>
</dbReference>
<evidence type="ECO:0000313" key="2">
    <source>
        <dbReference type="EMBL" id="MBB4798841.1"/>
    </source>
</evidence>
<dbReference type="SUPFAM" id="SSF64518">
    <property type="entry name" value="Phase 1 flagellin"/>
    <property type="match status" value="1"/>
</dbReference>
<comment type="caution">
    <text evidence="2">The sequence shown here is derived from an EMBL/GenBank/DDBJ whole genome shotgun (WGS) entry which is preliminary data.</text>
</comment>
<reference evidence="2 3" key="1">
    <citation type="submission" date="2020-08" db="EMBL/GenBank/DDBJ databases">
        <title>Functional genomics of gut bacteria from endangered species of beetles.</title>
        <authorList>
            <person name="Carlos-Shanley C."/>
        </authorList>
    </citation>
    <scope>NUCLEOTIDE SEQUENCE [LARGE SCALE GENOMIC DNA]</scope>
    <source>
        <strain evidence="2 3">S00123</strain>
    </source>
</reference>
<keyword evidence="2" id="KW-0966">Cell projection</keyword>
<dbReference type="EMBL" id="JACHKY010000004">
    <property type="protein sequence ID" value="MBB4798841.1"/>
    <property type="molecule type" value="Genomic_DNA"/>
</dbReference>